<proteinExistence type="predicted"/>
<dbReference type="GO" id="GO:0000398">
    <property type="term" value="P:mRNA splicing, via spliceosome"/>
    <property type="evidence" value="ECO:0007669"/>
    <property type="project" value="TreeGrafter"/>
</dbReference>
<reference evidence="5 6" key="1">
    <citation type="journal article" date="2020" name="Nature">
        <title>Six reference-quality genomes reveal evolution of bat adaptations.</title>
        <authorList>
            <person name="Jebb D."/>
            <person name="Huang Z."/>
            <person name="Pippel M."/>
            <person name="Hughes G.M."/>
            <person name="Lavrichenko K."/>
            <person name="Devanna P."/>
            <person name="Winkler S."/>
            <person name="Jermiin L.S."/>
            <person name="Skirmuntt E.C."/>
            <person name="Katzourakis A."/>
            <person name="Burkitt-Gray L."/>
            <person name="Ray D.A."/>
            <person name="Sullivan K.A.M."/>
            <person name="Roscito J.G."/>
            <person name="Kirilenko B.M."/>
            <person name="Davalos L.M."/>
            <person name="Corthals A.P."/>
            <person name="Power M.L."/>
            <person name="Jones G."/>
            <person name="Ransome R.D."/>
            <person name="Dechmann D.K.N."/>
            <person name="Locatelli A.G."/>
            <person name="Puechmaille S.J."/>
            <person name="Fedrigo O."/>
            <person name="Jarvis E.D."/>
            <person name="Hiller M."/>
            <person name="Vernes S.C."/>
            <person name="Myers E.W."/>
            <person name="Teeling E.C."/>
        </authorList>
    </citation>
    <scope>NUCLEOTIDE SEQUENCE [LARGE SCALE GENOMIC DNA]</scope>
    <source>
        <strain evidence="5">MRhiFer1</strain>
        <tissue evidence="5">Lung</tissue>
    </source>
</reference>
<evidence type="ECO:0000256" key="1">
    <source>
        <dbReference type="ARBA" id="ARBA00022884"/>
    </source>
</evidence>
<dbReference type="SUPFAM" id="SSF54928">
    <property type="entry name" value="RNA-binding domain, RBD"/>
    <property type="match status" value="1"/>
</dbReference>
<gene>
    <name evidence="5" type="ORF">mRhiFer1_008946</name>
</gene>
<organism evidence="5 6">
    <name type="scientific">Rhinolophus ferrumequinum</name>
    <name type="common">Greater horseshoe bat</name>
    <dbReference type="NCBI Taxonomy" id="59479"/>
    <lineage>
        <taxon>Eukaryota</taxon>
        <taxon>Metazoa</taxon>
        <taxon>Chordata</taxon>
        <taxon>Craniata</taxon>
        <taxon>Vertebrata</taxon>
        <taxon>Euteleostomi</taxon>
        <taxon>Mammalia</taxon>
        <taxon>Eutheria</taxon>
        <taxon>Laurasiatheria</taxon>
        <taxon>Chiroptera</taxon>
        <taxon>Yinpterochiroptera</taxon>
        <taxon>Rhinolophoidea</taxon>
        <taxon>Rhinolophidae</taxon>
        <taxon>Rhinolophinae</taxon>
        <taxon>Rhinolophus</taxon>
    </lineage>
</organism>
<dbReference type="Pfam" id="PF00076">
    <property type="entry name" value="RRM_1"/>
    <property type="match status" value="1"/>
</dbReference>
<dbReference type="PANTHER" id="PTHR48026:SF2">
    <property type="entry name" value="HETEROGENEOUS NUCLEAR RIBONUCLEOPROTEIN A1-RELATED"/>
    <property type="match status" value="1"/>
</dbReference>
<evidence type="ECO:0000259" key="4">
    <source>
        <dbReference type="PROSITE" id="PS50102"/>
    </source>
</evidence>
<comment type="caution">
    <text evidence="5">The sequence shown here is derived from an EMBL/GenBank/DDBJ whole genome shotgun (WGS) entry which is preliminary data.</text>
</comment>
<dbReference type="PROSITE" id="PS50102">
    <property type="entry name" value="RRM"/>
    <property type="match status" value="1"/>
</dbReference>
<dbReference type="GO" id="GO:0003730">
    <property type="term" value="F:mRNA 3'-UTR binding"/>
    <property type="evidence" value="ECO:0007669"/>
    <property type="project" value="TreeGrafter"/>
</dbReference>
<feature type="region of interest" description="Disordered" evidence="3">
    <location>
        <begin position="1"/>
        <end position="35"/>
    </location>
</feature>
<dbReference type="EMBL" id="JACAGC010000020">
    <property type="protein sequence ID" value="KAF6298907.1"/>
    <property type="molecule type" value="Genomic_DNA"/>
</dbReference>
<feature type="compositionally biased region" description="Gly residues" evidence="3">
    <location>
        <begin position="139"/>
        <end position="149"/>
    </location>
</feature>
<evidence type="ECO:0000313" key="6">
    <source>
        <dbReference type="Proteomes" id="UP000585614"/>
    </source>
</evidence>
<dbReference type="InterPro" id="IPR035979">
    <property type="entry name" value="RBD_domain_sf"/>
</dbReference>
<sequence length="297" mass="33171">MVEVAGTAMNMRPQKVEGRAVGPERAAVSREDSQRPGAHFTVERIFVSGIKEDPEAHHLRDDFEQCGNTEVIDIMTDGDGGEKRGSASVAFDDRDSVDETVIQKYCAVNGHNCDVRKALSKQEVASASSSQRDLSGSGNFSGGRGGGFGRNDHYGHGGNFSRRGGFGGSRGGGRFGGSGHGYTGFGNDGSNFGGDGSYSEFGNYNSQSFFKFWTHERRKFWRQKLWPLWWWRPVLCQTTKPSWRWRFQQLQWLWQWQRVLIPARKQSLVGEESQKSDREATGYNRFVKSAEYSGGRA</sequence>
<name>A0A7J7TET2_RHIFE</name>
<accession>A0A7J7TET2</accession>
<evidence type="ECO:0000256" key="3">
    <source>
        <dbReference type="SAM" id="MobiDB-lite"/>
    </source>
</evidence>
<feature type="region of interest" description="Disordered" evidence="3">
    <location>
        <begin position="124"/>
        <end position="154"/>
    </location>
</feature>
<dbReference type="InterPro" id="IPR012677">
    <property type="entry name" value="Nucleotide-bd_a/b_plait_sf"/>
</dbReference>
<dbReference type="GO" id="GO:0071013">
    <property type="term" value="C:catalytic step 2 spliceosome"/>
    <property type="evidence" value="ECO:0007669"/>
    <property type="project" value="TreeGrafter"/>
</dbReference>
<protein>
    <recommendedName>
        <fullName evidence="4">RRM domain-containing protein</fullName>
    </recommendedName>
</protein>
<dbReference type="SMART" id="SM00360">
    <property type="entry name" value="RRM"/>
    <property type="match status" value="1"/>
</dbReference>
<feature type="domain" description="RRM" evidence="4">
    <location>
        <begin position="43"/>
        <end position="122"/>
    </location>
</feature>
<dbReference type="Gene3D" id="3.30.70.330">
    <property type="match status" value="1"/>
</dbReference>
<dbReference type="PANTHER" id="PTHR48026">
    <property type="entry name" value="HOMOLOGOUS TO DROSOPHILA SQD (SQUID) PROTEIN"/>
    <property type="match status" value="1"/>
</dbReference>
<dbReference type="AlphaFoldDB" id="A0A7J7TET2"/>
<keyword evidence="1 2" id="KW-0694">RNA-binding</keyword>
<feature type="compositionally biased region" description="Polar residues" evidence="3">
    <location>
        <begin position="124"/>
        <end position="134"/>
    </location>
</feature>
<dbReference type="Proteomes" id="UP000585614">
    <property type="component" value="Unassembled WGS sequence"/>
</dbReference>
<evidence type="ECO:0000313" key="5">
    <source>
        <dbReference type="EMBL" id="KAF6298907.1"/>
    </source>
</evidence>
<dbReference type="InterPro" id="IPR000504">
    <property type="entry name" value="RRM_dom"/>
</dbReference>
<evidence type="ECO:0000256" key="2">
    <source>
        <dbReference type="PROSITE-ProRule" id="PRU00176"/>
    </source>
</evidence>